<proteinExistence type="predicted"/>
<feature type="region of interest" description="Disordered" evidence="2">
    <location>
        <begin position="515"/>
        <end position="534"/>
    </location>
</feature>
<keyword evidence="4" id="KW-1185">Reference proteome</keyword>
<sequence>MEILETKEEKFNEIIKVLHPKSDTSDNSEEVMLYYYYNLDYTSKKEEEHKLEAWNRCMIKAFEVEHKLFMTIDDVYNSLSFNPEDEKALSPIIKNLKKEQQLVSSSAVLEGIGQNFQESHSYFSKFMKKIITSFGLGTNIGELFKGLYCPFDLLEERADEIHDSVIKSQIISERKIRDFLKIKYRYDEIEQEILLIHMKNNKMIESCQVTIKEETSGEEIDHRAFFSIENVGENNEKNLKVFELEINLYALSDAIEEIEEIKERIKQKITSNTDEGKEDLLAELFRNLVYAEEVWVNIARSIILIEEEIKVFGNANEMSIQLLIRQSRRDIFFFEKCKKYLNKCLEDEEESDSEDEDEENDEDEEDEEEEEASENRSSQSPEKSSLPPWIRKVEINEEEIQKDINLLLAEKCAQDTDDLLKEFTKKVQFDIKARETMNIDRRSIQNSEMTCTIPNSYMDTITKFQEFFGFDENFELKNNDNDPFEVEFRVSRVRQDYEKDEENCPDIRTSVLMKFDANDDEDGESSEHKSDISS</sequence>
<feature type="compositionally biased region" description="Basic and acidic residues" evidence="2">
    <location>
        <begin position="525"/>
        <end position="534"/>
    </location>
</feature>
<feature type="region of interest" description="Disordered" evidence="2">
    <location>
        <begin position="345"/>
        <end position="390"/>
    </location>
</feature>
<dbReference type="Proteomes" id="UP001295684">
    <property type="component" value="Unassembled WGS sequence"/>
</dbReference>
<evidence type="ECO:0000313" key="4">
    <source>
        <dbReference type="Proteomes" id="UP001295684"/>
    </source>
</evidence>
<dbReference type="AlphaFoldDB" id="A0AAD1UAV9"/>
<feature type="compositionally biased region" description="Acidic residues" evidence="2">
    <location>
        <begin position="346"/>
        <end position="372"/>
    </location>
</feature>
<comment type="caution">
    <text evidence="3">The sequence shown here is derived from an EMBL/GenBank/DDBJ whole genome shotgun (WGS) entry which is preliminary data.</text>
</comment>
<dbReference type="EMBL" id="CAMPGE010006765">
    <property type="protein sequence ID" value="CAI2365655.1"/>
    <property type="molecule type" value="Genomic_DNA"/>
</dbReference>
<feature type="coiled-coil region" evidence="1">
    <location>
        <begin position="248"/>
        <end position="275"/>
    </location>
</feature>
<keyword evidence="1" id="KW-0175">Coiled coil</keyword>
<reference evidence="3" key="1">
    <citation type="submission" date="2023-07" db="EMBL/GenBank/DDBJ databases">
        <authorList>
            <consortium name="AG Swart"/>
            <person name="Singh M."/>
            <person name="Singh A."/>
            <person name="Seah K."/>
            <person name="Emmerich C."/>
        </authorList>
    </citation>
    <scope>NUCLEOTIDE SEQUENCE</scope>
    <source>
        <strain evidence="3">DP1</strain>
    </source>
</reference>
<organism evidence="3 4">
    <name type="scientific">Euplotes crassus</name>
    <dbReference type="NCBI Taxonomy" id="5936"/>
    <lineage>
        <taxon>Eukaryota</taxon>
        <taxon>Sar</taxon>
        <taxon>Alveolata</taxon>
        <taxon>Ciliophora</taxon>
        <taxon>Intramacronucleata</taxon>
        <taxon>Spirotrichea</taxon>
        <taxon>Hypotrichia</taxon>
        <taxon>Euplotida</taxon>
        <taxon>Euplotidae</taxon>
        <taxon>Moneuplotes</taxon>
    </lineage>
</organism>
<evidence type="ECO:0000313" key="3">
    <source>
        <dbReference type="EMBL" id="CAI2365655.1"/>
    </source>
</evidence>
<accession>A0AAD1UAV9</accession>
<name>A0AAD1UAV9_EUPCR</name>
<evidence type="ECO:0000256" key="2">
    <source>
        <dbReference type="SAM" id="MobiDB-lite"/>
    </source>
</evidence>
<protein>
    <submittedName>
        <fullName evidence="3">Uncharacterized protein</fullName>
    </submittedName>
</protein>
<gene>
    <name evidence="3" type="ORF">ECRASSUSDP1_LOCUS6961</name>
</gene>
<evidence type="ECO:0000256" key="1">
    <source>
        <dbReference type="SAM" id="Coils"/>
    </source>
</evidence>